<feature type="chain" id="PRO_5019124232" description="Lipoprotein" evidence="2">
    <location>
        <begin position="19"/>
        <end position="503"/>
    </location>
</feature>
<feature type="region of interest" description="Disordered" evidence="1">
    <location>
        <begin position="22"/>
        <end position="55"/>
    </location>
</feature>
<sequence>MRVSVVALFAAFLFVGCAGVETSSTRGSSRAFRQSASHASDASDEEEGSQRLHRRQTVRMPVGTVILAPPGKVSRQALEMGLLDVDAFEKLLVRAGMEDVDELPLRRNPFTPDDAVEVLGRLMEKPVTLGTFPPRMAAGFLLREVLEHGEVSREDLARRVTRFAREQVAVLRPDGYLAWALNGRTQQKVAPISWRNGAFRAGNFELGRFYSGKGGVFRPVDAQLQASDSRPLAEVYDDADVVSRSLDGAEDAFVELYHALGQVLSRPADSIAGLRNLPAGIAALIASSPDYWERFQYMTAGEQIRETARLTTSLVAIWGAASATRRTLKGLTSGIDATVPVLSLSAEGALVLERISVPVGRTAAVLSSAPGAAIILQRGDDSGSGDGSGGGSPPGGPKGYSSFKSFKRAMGPAGNGKEWHHIVEQTDGNVARFGPQALHNVENVIPLDKALHTRLSAFYSSKSLQMTGSNSLTVRQWLSSQPYAAQRKFGLMMVDYAKNGVLP</sequence>
<accession>A0A410S1N6</accession>
<feature type="region of interest" description="Disordered" evidence="1">
    <location>
        <begin position="377"/>
        <end position="404"/>
    </location>
</feature>
<reference evidence="3 4" key="1">
    <citation type="submission" date="2018-12" db="EMBL/GenBank/DDBJ databases">
        <title>Complete Genome Sequence of the Corallopyronin A producing Myxobacterium Corallococcus coralloides B035.</title>
        <authorList>
            <person name="Bouhired S.M."/>
            <person name="Rupp O."/>
            <person name="Blom J."/>
            <person name="Schaeberle T.F."/>
            <person name="Kehraus S."/>
            <person name="Schiefer A."/>
            <person name="Pfarr K."/>
            <person name="Goesmann A."/>
            <person name="Hoerauf A."/>
            <person name="Koenig G.M."/>
        </authorList>
    </citation>
    <scope>NUCLEOTIDE SEQUENCE [LARGE SCALE GENOMIC DNA]</scope>
    <source>
        <strain evidence="3 4">B035</strain>
    </source>
</reference>
<protein>
    <recommendedName>
        <fullName evidence="5">Lipoprotein</fullName>
    </recommendedName>
</protein>
<dbReference type="EMBL" id="CP034669">
    <property type="protein sequence ID" value="QAT88117.1"/>
    <property type="molecule type" value="Genomic_DNA"/>
</dbReference>
<feature type="signal peptide" evidence="2">
    <location>
        <begin position="1"/>
        <end position="18"/>
    </location>
</feature>
<evidence type="ECO:0000256" key="2">
    <source>
        <dbReference type="SAM" id="SignalP"/>
    </source>
</evidence>
<proteinExistence type="predicted"/>
<dbReference type="Proteomes" id="UP000288758">
    <property type="component" value="Chromosome"/>
</dbReference>
<evidence type="ECO:0008006" key="5">
    <source>
        <dbReference type="Google" id="ProtNLM"/>
    </source>
</evidence>
<evidence type="ECO:0000256" key="1">
    <source>
        <dbReference type="SAM" id="MobiDB-lite"/>
    </source>
</evidence>
<dbReference type="AlphaFoldDB" id="A0A410S1N6"/>
<organism evidence="3 4">
    <name type="scientific">Corallococcus coralloides</name>
    <name type="common">Myxococcus coralloides</name>
    <dbReference type="NCBI Taxonomy" id="184914"/>
    <lineage>
        <taxon>Bacteria</taxon>
        <taxon>Pseudomonadati</taxon>
        <taxon>Myxococcota</taxon>
        <taxon>Myxococcia</taxon>
        <taxon>Myxococcales</taxon>
        <taxon>Cystobacterineae</taxon>
        <taxon>Myxococcaceae</taxon>
        <taxon>Corallococcus</taxon>
    </lineage>
</organism>
<evidence type="ECO:0000313" key="4">
    <source>
        <dbReference type="Proteomes" id="UP000288758"/>
    </source>
</evidence>
<name>A0A410S1N6_CORCK</name>
<evidence type="ECO:0000313" key="3">
    <source>
        <dbReference type="EMBL" id="QAT88117.1"/>
    </source>
</evidence>
<dbReference type="PROSITE" id="PS51257">
    <property type="entry name" value="PROKAR_LIPOPROTEIN"/>
    <property type="match status" value="1"/>
</dbReference>
<keyword evidence="2" id="KW-0732">Signal</keyword>
<feature type="compositionally biased region" description="Polar residues" evidence="1">
    <location>
        <begin position="22"/>
        <end position="34"/>
    </location>
</feature>
<gene>
    <name evidence="3" type="ORF">EJ065_6591</name>
</gene>
<feature type="compositionally biased region" description="Gly residues" evidence="1">
    <location>
        <begin position="382"/>
        <end position="393"/>
    </location>
</feature>